<reference evidence="1" key="1">
    <citation type="submission" date="2014-05" db="EMBL/GenBank/DDBJ databases">
        <authorList>
            <person name="Chronopoulou M."/>
        </authorList>
    </citation>
    <scope>NUCLEOTIDE SEQUENCE</scope>
    <source>
        <tissue evidence="1">Whole organism</tissue>
    </source>
</reference>
<dbReference type="AlphaFoldDB" id="A0A0K2T090"/>
<name>A0A0K2T090_LEPSM</name>
<evidence type="ECO:0000313" key="1">
    <source>
        <dbReference type="EMBL" id="CDW19027.1"/>
    </source>
</evidence>
<proteinExistence type="predicted"/>
<dbReference type="EMBL" id="HACA01001666">
    <property type="protein sequence ID" value="CDW19027.1"/>
    <property type="molecule type" value="Transcribed_RNA"/>
</dbReference>
<protein>
    <submittedName>
        <fullName evidence="1">Uncharacterized protein</fullName>
    </submittedName>
</protein>
<accession>A0A0K2T090</accession>
<sequence>KVCEKYKLRKNKLFLIIPNYSYISTYLTLQMNPTAISSNKKLPTSPK</sequence>
<organism evidence="1">
    <name type="scientific">Lepeophtheirus salmonis</name>
    <name type="common">Salmon louse</name>
    <name type="synonym">Caligus salmonis</name>
    <dbReference type="NCBI Taxonomy" id="72036"/>
    <lineage>
        <taxon>Eukaryota</taxon>
        <taxon>Metazoa</taxon>
        <taxon>Ecdysozoa</taxon>
        <taxon>Arthropoda</taxon>
        <taxon>Crustacea</taxon>
        <taxon>Multicrustacea</taxon>
        <taxon>Hexanauplia</taxon>
        <taxon>Copepoda</taxon>
        <taxon>Siphonostomatoida</taxon>
        <taxon>Caligidae</taxon>
        <taxon>Lepeophtheirus</taxon>
    </lineage>
</organism>
<feature type="non-terminal residue" evidence="1">
    <location>
        <position position="1"/>
    </location>
</feature>